<dbReference type="InParanoid" id="A0A0C3DFU1"/>
<name>A0A0C3DFU1_9AGAM</name>
<feature type="compositionally biased region" description="Basic and acidic residues" evidence="5">
    <location>
        <begin position="1938"/>
        <end position="1947"/>
    </location>
</feature>
<dbReference type="Proteomes" id="UP000053989">
    <property type="component" value="Unassembled WGS sequence"/>
</dbReference>
<dbReference type="FunCoup" id="A0A0C3DFU1">
    <property type="interactions" value="180"/>
</dbReference>
<feature type="coiled-coil region" evidence="4">
    <location>
        <begin position="342"/>
        <end position="408"/>
    </location>
</feature>
<feature type="coiled-coil region" evidence="4">
    <location>
        <begin position="1054"/>
        <end position="1088"/>
    </location>
</feature>
<dbReference type="InterPro" id="IPR057577">
    <property type="entry name" value="Nucleoprot-TPR/MLP1_dom"/>
</dbReference>
<feature type="coiled-coil region" evidence="4">
    <location>
        <begin position="612"/>
        <end position="690"/>
    </location>
</feature>
<feature type="coiled-coil region" evidence="4">
    <location>
        <begin position="1195"/>
        <end position="1222"/>
    </location>
</feature>
<dbReference type="EMBL" id="KN822138">
    <property type="protein sequence ID" value="KIM55239.1"/>
    <property type="molecule type" value="Genomic_DNA"/>
</dbReference>
<evidence type="ECO:0000259" key="6">
    <source>
        <dbReference type="Pfam" id="PF07926"/>
    </source>
</evidence>
<feature type="region of interest" description="Disordered" evidence="5">
    <location>
        <begin position="1794"/>
        <end position="1847"/>
    </location>
</feature>
<dbReference type="STRING" id="1036808.A0A0C3DFU1"/>
<organism evidence="9 10">
    <name type="scientific">Scleroderma citrinum Foug A</name>
    <dbReference type="NCBI Taxonomy" id="1036808"/>
    <lineage>
        <taxon>Eukaryota</taxon>
        <taxon>Fungi</taxon>
        <taxon>Dikarya</taxon>
        <taxon>Basidiomycota</taxon>
        <taxon>Agaricomycotina</taxon>
        <taxon>Agaricomycetes</taxon>
        <taxon>Agaricomycetidae</taxon>
        <taxon>Boletales</taxon>
        <taxon>Sclerodermatineae</taxon>
        <taxon>Sclerodermataceae</taxon>
        <taxon>Scleroderma</taxon>
    </lineage>
</organism>
<feature type="domain" description="Nucleoprotein TPR/MPL1" evidence="7">
    <location>
        <begin position="228"/>
        <end position="302"/>
    </location>
</feature>
<keyword evidence="2 4" id="KW-0175">Coiled coil</keyword>
<feature type="domain" description="Nucleoprotein TPR/MLP1-2" evidence="6">
    <location>
        <begin position="1106"/>
        <end position="1232"/>
    </location>
</feature>
<keyword evidence="3" id="KW-0539">Nucleus</keyword>
<evidence type="ECO:0000259" key="8">
    <source>
        <dbReference type="Pfam" id="PF25785"/>
    </source>
</evidence>
<keyword evidence="10" id="KW-1185">Reference proteome</keyword>
<reference evidence="10" key="2">
    <citation type="submission" date="2015-01" db="EMBL/GenBank/DDBJ databases">
        <title>Evolutionary Origins and Diversification of the Mycorrhizal Mutualists.</title>
        <authorList>
            <consortium name="DOE Joint Genome Institute"/>
            <consortium name="Mycorrhizal Genomics Consortium"/>
            <person name="Kohler A."/>
            <person name="Kuo A."/>
            <person name="Nagy L.G."/>
            <person name="Floudas D."/>
            <person name="Copeland A."/>
            <person name="Barry K.W."/>
            <person name="Cichocki N."/>
            <person name="Veneault-Fourrey C."/>
            <person name="LaButti K."/>
            <person name="Lindquist E.A."/>
            <person name="Lipzen A."/>
            <person name="Lundell T."/>
            <person name="Morin E."/>
            <person name="Murat C."/>
            <person name="Riley R."/>
            <person name="Ohm R."/>
            <person name="Sun H."/>
            <person name="Tunlid A."/>
            <person name="Henrissat B."/>
            <person name="Grigoriev I.V."/>
            <person name="Hibbett D.S."/>
            <person name="Martin F."/>
        </authorList>
    </citation>
    <scope>NUCLEOTIDE SEQUENCE [LARGE SCALE GENOMIC DNA]</scope>
    <source>
        <strain evidence="10">Foug A</strain>
    </source>
</reference>
<dbReference type="InterPro" id="IPR012929">
    <property type="entry name" value="Nucleoprot-TPR/MLP1-2_dom"/>
</dbReference>
<protein>
    <submittedName>
        <fullName evidence="9">Uncharacterized protein</fullName>
    </submittedName>
</protein>
<feature type="coiled-coil region" evidence="4">
    <location>
        <begin position="821"/>
        <end position="848"/>
    </location>
</feature>
<evidence type="ECO:0000313" key="10">
    <source>
        <dbReference type="Proteomes" id="UP000053989"/>
    </source>
</evidence>
<gene>
    <name evidence="9" type="ORF">SCLCIDRAFT_1221271</name>
</gene>
<evidence type="ECO:0000256" key="2">
    <source>
        <dbReference type="ARBA" id="ARBA00023054"/>
    </source>
</evidence>
<feature type="coiled-coil region" evidence="4">
    <location>
        <begin position="486"/>
        <end position="565"/>
    </location>
</feature>
<feature type="coiled-coil region" evidence="4">
    <location>
        <begin position="1764"/>
        <end position="1791"/>
    </location>
</feature>
<evidence type="ECO:0000259" key="7">
    <source>
        <dbReference type="Pfam" id="PF25481"/>
    </source>
</evidence>
<dbReference type="OrthoDB" id="343070at2759"/>
<dbReference type="PANTHER" id="PTHR18898">
    <property type="entry name" value="NUCLEOPROTEIN TPR-RELATED"/>
    <property type="match status" value="1"/>
</dbReference>
<sequence>MVKTRRKSKAAAAAVVAASEADHDGASTQGTEDISMSAHPLTIPIPIDIDIDALANIIPEVSFTNPTPDTIVAVYRLLLAQVAENDATQRDLEDARAAVDRKDIELDQAVQDGETKSQDFESTLESVQHELNAVKTDRDQILASKNGLEAQIASLSSSRHTSSTELDQLRRRIDECEREKRDLIGVVNRLKEDSTQRDEEIQTLRTNLRQARQEYQTLESQVRELRSTETSNKFKLDTLSQQLTLAQAESERTTAELIAKSDEYALYRRSKHAEFVQLQAAHDALTEKHASIESSFNAMQSAQEAQTHQLTQQFSRVQDLQGKLAEQEAAFSTEVSGLKRLVTIMEEREKQAKEIVEGIEREWAGVGDRAERREATLRAEAERERRAREETEKKLEYLETVIEKMNRGELPVAGRCATLPGTPGRSQGAAADAMLGLSPTVAMVSRVQRGGKTFTEVYADYVRLEEEYAKKCTEYDHMDKTLSDVLAQIEERAPILAQQRAEYERLQVEATQLSAQLSATLAERDANAASVQDISQKLKKSHEENDLLQHQLTDLGRQIQTLLKELGRRDDQTIPADEILDEMEPLPANNIETVITNNLVLFRSIPALQEQNQRLLKIVREMGAKMEAEEREYRAALEQEQSEAVREAHEAIQELVTQLERQKKSSETTIQAYMKERDTLKAMLARSERAAPPPPYGVAAASVNGGEVNGAGPGVPSDSGDLTSELADVQMQFESYRQEMGVDSSKLRDDLNQAHRDLGQANVALAKANAKIEYLTERYRIVQEQLTLQSRDFDNLTQRNRQLYDDQARHDIERGRIMDEFAMAKGDLDQLRNEAANLRAEKKIWESVQSRLVEDNRTLSVERGQLADLVANVQRMHNDIEQSGENHRKRLEMQVQMMEDQVQDLKKQLSQERETIRHITLQRDIDMKDLQARLDRITEQLAQARESLVGAETSKTHLQERVEQLTRQLQGNEEKLAVYERRSGGTTTTITTVPSPDLSREQQLEQEVAELRSTLKVTQVDLASARSHMQQFQEISQANEAALAALNSTHDQYKADTEAQIARHEMESKSLEEKLRVIGEELSEAKTKVNAVQQTLETERTAWINDKKTLEGTIVDMSTSERISENDRNAHEREVRVLDERAVAAEERYAREVVTHAEALKTIESLRQQVSTAQTTARENLAEAASAQAKWEASAGSWKQQKEALEKEIADLNARCKDLGAQNALLYQHLDTVSSQASRIRQVADSSAEGPSGEIDISGDTGAKLSELRAVVAYLRKEKEIVDLQLELCKQENIRLKAQIENLNQSLQEARATLSEERERTLRVATSDAQHAEMLERINQLNILRESNATLRADCENYAKRARELDIRVKALSVELDPVKEEARVARAELQARDAQIVLLESESKRWQERNAQLLSKYDRIDPAEVQSLKDEIESLKAQNAEAEKRASERTTESSESTTRIQALEDIVRRHRESAQSFRQRLGAVNQEKSRLNQTVNELQEQIKTITTERDALKADANSDANKELSTQLTTLLQEKSNLERALADERAKNAAQPTPSSDQSALATLQAERDKLLAENESLMKVSGAEDMDNLKARWEEEKAELSIMRDEATARAKAADEEVKKAVNHAQQLKHANDKFQAKIQDLQRSRDRANTELANALEKVKAATSAENAAPSTVEFTNQHAKELEDLRAQLAAQHESALKEAVDAATMAAKAEATRAFADGPTKAAIDAAIAAHEQESKPKYNEEIEKAVDRGRMEQAAKMKIKDGQVVRLQSKVKELESRILEWEKLGLVPDPNSTSLTAPLASSTSAASVSNVPLPNRPPGATATTIATPTSSTPSASTAPALPAAAATASLATSLGPRKATSGAVPLSVSGLRGRGRGGAVGAPRGAPGIRGRGGAPSPTVATAPAQVENFSILGAASKRGREEDPTSDGDSLAKRIKPAESTDGNGDAPTAGGSANKPPVQIRRPQGSHP</sequence>
<dbReference type="Gene3D" id="1.10.287.1490">
    <property type="match status" value="1"/>
</dbReference>
<evidence type="ECO:0000256" key="5">
    <source>
        <dbReference type="SAM" id="MobiDB-lite"/>
    </source>
</evidence>
<dbReference type="InterPro" id="IPR057974">
    <property type="entry name" value="NUA/TPR/MLP1-2-like_dom"/>
</dbReference>
<evidence type="ECO:0000313" key="9">
    <source>
        <dbReference type="EMBL" id="KIM55239.1"/>
    </source>
</evidence>
<dbReference type="GO" id="GO:0005643">
    <property type="term" value="C:nuclear pore"/>
    <property type="evidence" value="ECO:0007669"/>
    <property type="project" value="TreeGrafter"/>
</dbReference>
<dbReference type="Pfam" id="PF25481">
    <property type="entry name" value="Nucleoprot-TPR"/>
    <property type="match status" value="1"/>
</dbReference>
<evidence type="ECO:0000256" key="4">
    <source>
        <dbReference type="SAM" id="Coils"/>
    </source>
</evidence>
<feature type="coiled-coil region" evidence="4">
    <location>
        <begin position="85"/>
        <end position="112"/>
    </location>
</feature>
<feature type="compositionally biased region" description="Basic and acidic residues" evidence="5">
    <location>
        <begin position="1442"/>
        <end position="1453"/>
    </location>
</feature>
<comment type="subcellular location">
    <subcellularLocation>
        <location evidence="1">Nucleus</location>
    </subcellularLocation>
</comment>
<feature type="region of interest" description="Disordered" evidence="5">
    <location>
        <begin position="1439"/>
        <end position="1460"/>
    </location>
</feature>
<feature type="coiled-coil region" evidence="4">
    <location>
        <begin position="888"/>
        <end position="1021"/>
    </location>
</feature>
<accession>A0A0C3DFU1</accession>
<feature type="coiled-coil region" evidence="4">
    <location>
        <begin position="159"/>
        <end position="256"/>
    </location>
</feature>
<feature type="compositionally biased region" description="Low complexity" evidence="5">
    <location>
        <begin position="1798"/>
        <end position="1847"/>
    </location>
</feature>
<dbReference type="HOGENOM" id="CLU_001937_0_0_1"/>
<evidence type="ECO:0000256" key="3">
    <source>
        <dbReference type="ARBA" id="ARBA00023242"/>
    </source>
</evidence>
<dbReference type="PANTHER" id="PTHR18898:SF2">
    <property type="entry name" value="NUCLEOPROTEIN TPR"/>
    <property type="match status" value="1"/>
</dbReference>
<dbReference type="GO" id="GO:0017056">
    <property type="term" value="F:structural constituent of nuclear pore"/>
    <property type="evidence" value="ECO:0007669"/>
    <property type="project" value="TreeGrafter"/>
</dbReference>
<feature type="region of interest" description="Disordered" evidence="5">
    <location>
        <begin position="1860"/>
        <end position="1977"/>
    </location>
</feature>
<feature type="domain" description="NUA/TPR/MLP1-2-like" evidence="8">
    <location>
        <begin position="531"/>
        <end position="631"/>
    </location>
</feature>
<dbReference type="GO" id="GO:0006406">
    <property type="term" value="P:mRNA export from nucleus"/>
    <property type="evidence" value="ECO:0007669"/>
    <property type="project" value="TreeGrafter"/>
</dbReference>
<dbReference type="Pfam" id="PF07926">
    <property type="entry name" value="TPR_MLP1_2"/>
    <property type="match status" value="1"/>
</dbReference>
<feature type="coiled-coil region" evidence="4">
    <location>
        <begin position="1286"/>
        <end position="1361"/>
    </location>
</feature>
<evidence type="ECO:0000256" key="1">
    <source>
        <dbReference type="ARBA" id="ARBA00004123"/>
    </source>
</evidence>
<dbReference type="Pfam" id="PF25785">
    <property type="entry name" value="TPR"/>
    <property type="match status" value="1"/>
</dbReference>
<reference evidence="9 10" key="1">
    <citation type="submission" date="2014-04" db="EMBL/GenBank/DDBJ databases">
        <authorList>
            <consortium name="DOE Joint Genome Institute"/>
            <person name="Kuo A."/>
            <person name="Kohler A."/>
            <person name="Nagy L.G."/>
            <person name="Floudas D."/>
            <person name="Copeland A."/>
            <person name="Barry K.W."/>
            <person name="Cichocki N."/>
            <person name="Veneault-Fourrey C."/>
            <person name="LaButti K."/>
            <person name="Lindquist E.A."/>
            <person name="Lipzen A."/>
            <person name="Lundell T."/>
            <person name="Morin E."/>
            <person name="Murat C."/>
            <person name="Sun H."/>
            <person name="Tunlid A."/>
            <person name="Henrissat B."/>
            <person name="Grigoriev I.V."/>
            <person name="Hibbett D.S."/>
            <person name="Martin F."/>
            <person name="Nordberg H.P."/>
            <person name="Cantor M.N."/>
            <person name="Hua S.X."/>
        </authorList>
    </citation>
    <scope>NUCLEOTIDE SEQUENCE [LARGE SCALE GENOMIC DNA]</scope>
    <source>
        <strain evidence="9 10">Foug A</strain>
    </source>
</reference>
<proteinExistence type="predicted"/>
<dbReference type="GO" id="GO:0006606">
    <property type="term" value="P:protein import into nucleus"/>
    <property type="evidence" value="ECO:0007669"/>
    <property type="project" value="InterPro"/>
</dbReference>